<evidence type="ECO:0000313" key="2">
    <source>
        <dbReference type="EMBL" id="MCE2594231.1"/>
    </source>
</evidence>
<accession>A0ABS8W8Z3</accession>
<reference evidence="2 3" key="1">
    <citation type="journal article" date="2022" name="Environ. Microbiol. Rep.">
        <title>Eco-phylogenetic analyses reveal divergent evolution of vitamin B12 metabolism in the marine bacterial family 'Psychromonadaceae'.</title>
        <authorList>
            <person name="Jin X."/>
            <person name="Yang Y."/>
            <person name="Cao H."/>
            <person name="Gao B."/>
            <person name="Zhao Z."/>
        </authorList>
    </citation>
    <scope>NUCLEOTIDE SEQUENCE [LARGE SCALE GENOMIC DNA]</scope>
    <source>
        <strain evidence="2 3">MKS20</strain>
    </source>
</reference>
<evidence type="ECO:0000313" key="3">
    <source>
        <dbReference type="Proteomes" id="UP001201273"/>
    </source>
</evidence>
<dbReference type="EMBL" id="JAIMJA010000004">
    <property type="protein sequence ID" value="MCE2594231.1"/>
    <property type="molecule type" value="Genomic_DNA"/>
</dbReference>
<keyword evidence="1" id="KW-1133">Transmembrane helix</keyword>
<protein>
    <submittedName>
        <fullName evidence="2">Uncharacterized protein</fullName>
    </submittedName>
</protein>
<keyword evidence="1" id="KW-0812">Transmembrane</keyword>
<dbReference type="RefSeq" id="WP_233051808.1">
    <property type="nucleotide sequence ID" value="NZ_JAIMJA010000004.1"/>
</dbReference>
<name>A0ABS8W8Z3_9GAMM</name>
<gene>
    <name evidence="2" type="ORF">K6Y31_05315</name>
</gene>
<dbReference type="Proteomes" id="UP001201273">
    <property type="component" value="Unassembled WGS sequence"/>
</dbReference>
<comment type="caution">
    <text evidence="2">The sequence shown here is derived from an EMBL/GenBank/DDBJ whole genome shotgun (WGS) entry which is preliminary data.</text>
</comment>
<organism evidence="2 3">
    <name type="scientific">Motilimonas cestriensis</name>
    <dbReference type="NCBI Taxonomy" id="2742685"/>
    <lineage>
        <taxon>Bacteria</taxon>
        <taxon>Pseudomonadati</taxon>
        <taxon>Pseudomonadota</taxon>
        <taxon>Gammaproteobacteria</taxon>
        <taxon>Alteromonadales</taxon>
        <taxon>Alteromonadales genera incertae sedis</taxon>
        <taxon>Motilimonas</taxon>
    </lineage>
</organism>
<keyword evidence="3" id="KW-1185">Reference proteome</keyword>
<feature type="transmembrane region" description="Helical" evidence="1">
    <location>
        <begin position="12"/>
        <end position="30"/>
    </location>
</feature>
<sequence length="77" mass="9156">MDIEYRLPVLRVIWKLLILAAFPLLVWGYLKGTGLSFTQLDAGTNIHKMIIFALYLVLILAWWWLNPKVLRFLSRRR</sequence>
<evidence type="ECO:0000256" key="1">
    <source>
        <dbReference type="SAM" id="Phobius"/>
    </source>
</evidence>
<proteinExistence type="predicted"/>
<feature type="transmembrane region" description="Helical" evidence="1">
    <location>
        <begin position="50"/>
        <end position="67"/>
    </location>
</feature>
<keyword evidence="1" id="KW-0472">Membrane</keyword>